<dbReference type="SFLD" id="SFLDS00003">
    <property type="entry name" value="Haloacid_Dehalogenase"/>
    <property type="match status" value="1"/>
</dbReference>
<dbReference type="Pfam" id="PF13419">
    <property type="entry name" value="HAD_2"/>
    <property type="match status" value="1"/>
</dbReference>
<dbReference type="InterPro" id="IPR006439">
    <property type="entry name" value="HAD-SF_hydro_IA"/>
</dbReference>
<dbReference type="Gene3D" id="1.10.150.240">
    <property type="entry name" value="Putative phosphatase, domain 2"/>
    <property type="match status" value="1"/>
</dbReference>
<name>A0ABT8TDV7_9GAMM</name>
<protein>
    <submittedName>
        <fullName evidence="1">HAD-IA family hydrolase</fullName>
    </submittedName>
</protein>
<accession>A0ABT8TDV7</accession>
<evidence type="ECO:0000313" key="1">
    <source>
        <dbReference type="EMBL" id="MDO3382292.1"/>
    </source>
</evidence>
<dbReference type="SFLD" id="SFLDG01129">
    <property type="entry name" value="C1.5:_HAD__Beta-PGM__Phosphata"/>
    <property type="match status" value="1"/>
</dbReference>
<dbReference type="InterPro" id="IPR036412">
    <property type="entry name" value="HAD-like_sf"/>
</dbReference>
<dbReference type="PANTHER" id="PTHR43434">
    <property type="entry name" value="PHOSPHOGLYCOLATE PHOSPHATASE"/>
    <property type="match status" value="1"/>
</dbReference>
<dbReference type="InterPro" id="IPR023214">
    <property type="entry name" value="HAD_sf"/>
</dbReference>
<dbReference type="SUPFAM" id="SSF56784">
    <property type="entry name" value="HAD-like"/>
    <property type="match status" value="1"/>
</dbReference>
<dbReference type="InterPro" id="IPR023198">
    <property type="entry name" value="PGP-like_dom2"/>
</dbReference>
<sequence length="216" mass="23946">MLYIFDWDGTLSDSTGTIVTAMQRAAEDIGWQRPGTESVRNIIGLGLPEALETLYPGIASQDMLAIRDRYRHHYLTLDQASPAEFYPRVLDSLDRLRSEGHLLAVATGKSRNGLDRVFEALDLQGFFHASRCADETASKPDPLMLHQLLDELAMPAEQAVMVGDTEYDMDMARRAPMARIAVSYGAHAPERLIAYEPALCMSCFSEILGWRPVGAA</sequence>
<dbReference type="GO" id="GO:0016787">
    <property type="term" value="F:hydrolase activity"/>
    <property type="evidence" value="ECO:0007669"/>
    <property type="project" value="UniProtKB-KW"/>
</dbReference>
<evidence type="ECO:0000313" key="2">
    <source>
        <dbReference type="Proteomes" id="UP001168380"/>
    </source>
</evidence>
<organism evidence="1 2">
    <name type="scientific">Gilvimarinus algae</name>
    <dbReference type="NCBI Taxonomy" id="3058037"/>
    <lineage>
        <taxon>Bacteria</taxon>
        <taxon>Pseudomonadati</taxon>
        <taxon>Pseudomonadota</taxon>
        <taxon>Gammaproteobacteria</taxon>
        <taxon>Cellvibrionales</taxon>
        <taxon>Cellvibrionaceae</taxon>
        <taxon>Gilvimarinus</taxon>
    </lineage>
</organism>
<reference evidence="1" key="1">
    <citation type="submission" date="2023-07" db="EMBL/GenBank/DDBJ databases">
        <title>Gilvimarinus algae sp. nov., isolated from the surface of Kelp.</title>
        <authorList>
            <person name="Sun Y.Y."/>
            <person name="Gong Y."/>
            <person name="Du Z.J."/>
        </authorList>
    </citation>
    <scope>NUCLEOTIDE SEQUENCE</scope>
    <source>
        <strain evidence="1">SDUM040014</strain>
    </source>
</reference>
<dbReference type="NCBIfam" id="TIGR01549">
    <property type="entry name" value="HAD-SF-IA-v1"/>
    <property type="match status" value="1"/>
</dbReference>
<dbReference type="PANTHER" id="PTHR43434:SF24">
    <property type="entry name" value="HYDROLASE-RELATED"/>
    <property type="match status" value="1"/>
</dbReference>
<dbReference type="Gene3D" id="3.40.50.1000">
    <property type="entry name" value="HAD superfamily/HAD-like"/>
    <property type="match status" value="1"/>
</dbReference>
<keyword evidence="2" id="KW-1185">Reference proteome</keyword>
<proteinExistence type="predicted"/>
<dbReference type="InterPro" id="IPR041492">
    <property type="entry name" value="HAD_2"/>
</dbReference>
<dbReference type="EMBL" id="JAULRT010000052">
    <property type="protein sequence ID" value="MDO3382292.1"/>
    <property type="molecule type" value="Genomic_DNA"/>
</dbReference>
<gene>
    <name evidence="1" type="ORF">QWI16_08895</name>
</gene>
<dbReference type="RefSeq" id="WP_302712459.1">
    <property type="nucleotide sequence ID" value="NZ_JAULRT010000052.1"/>
</dbReference>
<keyword evidence="1" id="KW-0378">Hydrolase</keyword>
<comment type="caution">
    <text evidence="1">The sequence shown here is derived from an EMBL/GenBank/DDBJ whole genome shotgun (WGS) entry which is preliminary data.</text>
</comment>
<dbReference type="InterPro" id="IPR050155">
    <property type="entry name" value="HAD-like_hydrolase_sf"/>
</dbReference>
<dbReference type="Proteomes" id="UP001168380">
    <property type="component" value="Unassembled WGS sequence"/>
</dbReference>